<feature type="transmembrane region" description="Helical" evidence="5">
    <location>
        <begin position="81"/>
        <end position="100"/>
    </location>
</feature>
<name>A0A1H5NHB7_9FLAO</name>
<evidence type="ECO:0000256" key="3">
    <source>
        <dbReference type="ARBA" id="ARBA00022989"/>
    </source>
</evidence>
<accession>A0A1H5NHB7</accession>
<feature type="transmembrane region" description="Helical" evidence="5">
    <location>
        <begin position="149"/>
        <end position="169"/>
    </location>
</feature>
<keyword evidence="2 5" id="KW-0812">Transmembrane</keyword>
<dbReference type="GO" id="GO:0030416">
    <property type="term" value="P:methylamine metabolic process"/>
    <property type="evidence" value="ECO:0007669"/>
    <property type="project" value="InterPro"/>
</dbReference>
<proteinExistence type="predicted"/>
<feature type="transmembrane region" description="Helical" evidence="5">
    <location>
        <begin position="120"/>
        <end position="137"/>
    </location>
</feature>
<feature type="domain" description="Methylamine utilisation protein MauE" evidence="6">
    <location>
        <begin position="1"/>
        <end position="136"/>
    </location>
</feature>
<evidence type="ECO:0000256" key="2">
    <source>
        <dbReference type="ARBA" id="ARBA00022692"/>
    </source>
</evidence>
<evidence type="ECO:0000313" key="7">
    <source>
        <dbReference type="EMBL" id="SEF00217.1"/>
    </source>
</evidence>
<reference evidence="7 8" key="1">
    <citation type="submission" date="2016-10" db="EMBL/GenBank/DDBJ databases">
        <authorList>
            <person name="de Groot N.N."/>
        </authorList>
    </citation>
    <scope>NUCLEOTIDE SEQUENCE [LARGE SCALE GENOMIC DNA]</scope>
    <source>
        <strain evidence="7 8">DSM 23553</strain>
    </source>
</reference>
<dbReference type="AlphaFoldDB" id="A0A1H5NHB7"/>
<evidence type="ECO:0000313" key="8">
    <source>
        <dbReference type="Proteomes" id="UP000199448"/>
    </source>
</evidence>
<evidence type="ECO:0000256" key="4">
    <source>
        <dbReference type="ARBA" id="ARBA00023136"/>
    </source>
</evidence>
<feature type="transmembrane region" description="Helical" evidence="5">
    <location>
        <begin position="7"/>
        <end position="24"/>
    </location>
</feature>
<dbReference type="EMBL" id="FNUG01000004">
    <property type="protein sequence ID" value="SEF00217.1"/>
    <property type="molecule type" value="Genomic_DNA"/>
</dbReference>
<dbReference type="NCBIfam" id="NF045576">
    <property type="entry name" value="BT_3928_fam"/>
    <property type="match status" value="1"/>
</dbReference>
<dbReference type="Pfam" id="PF07291">
    <property type="entry name" value="MauE"/>
    <property type="match status" value="1"/>
</dbReference>
<keyword evidence="8" id="KW-1185">Reference proteome</keyword>
<evidence type="ECO:0000259" key="6">
    <source>
        <dbReference type="Pfam" id="PF07291"/>
    </source>
</evidence>
<comment type="subcellular location">
    <subcellularLocation>
        <location evidence="1">Membrane</location>
        <topology evidence="1">Multi-pass membrane protein</topology>
    </subcellularLocation>
</comment>
<evidence type="ECO:0000256" key="1">
    <source>
        <dbReference type="ARBA" id="ARBA00004141"/>
    </source>
</evidence>
<feature type="transmembrane region" description="Helical" evidence="5">
    <location>
        <begin position="47"/>
        <end position="74"/>
    </location>
</feature>
<dbReference type="RefSeq" id="WP_093113411.1">
    <property type="nucleotide sequence ID" value="NZ_FNGG01000004.1"/>
</dbReference>
<gene>
    <name evidence="7" type="ORF">SAMN04488034_104134</name>
</gene>
<protein>
    <submittedName>
        <fullName evidence="7">DoxX protein</fullName>
    </submittedName>
</protein>
<dbReference type="InterPro" id="IPR009908">
    <property type="entry name" value="Methylamine_util_MauE"/>
</dbReference>
<dbReference type="STRING" id="390640.SAMN04488034_104134"/>
<keyword evidence="3 5" id="KW-1133">Transmembrane helix</keyword>
<organism evidence="7 8">
    <name type="scientific">Salinimicrobium catena</name>
    <dbReference type="NCBI Taxonomy" id="390640"/>
    <lineage>
        <taxon>Bacteria</taxon>
        <taxon>Pseudomonadati</taxon>
        <taxon>Bacteroidota</taxon>
        <taxon>Flavobacteriia</taxon>
        <taxon>Flavobacteriales</taxon>
        <taxon>Flavobacteriaceae</taxon>
        <taxon>Salinimicrobium</taxon>
    </lineage>
</organism>
<evidence type="ECO:0000256" key="5">
    <source>
        <dbReference type="SAM" id="Phobius"/>
    </source>
</evidence>
<dbReference type="Proteomes" id="UP000199448">
    <property type="component" value="Unassembled WGS sequence"/>
</dbReference>
<sequence length="364" mass="41805">MRIVVSIARWVVGLLFIFSGFVKLNDPIGFSFKLEEYFSPSVLDLEFLAPFALVIAILLVVFELVLGIMLLIGYLPKFTTWALLLMIIFFTFLTFYSAYFNKVTDCGCFGDAIPLTPWESFYKDVILFILILVLFFNRKYLTPYLAPASHRWIVFLAFMLCFTFAYYVLMHLPLIDFRAYKEGTNIQQGMSIPEGAPEAIYDYHWKFMDNGEEKIVTTKGSYPQVSGDFIEVETELVQEGYVPPIHDFSMEKNGEDFTAEFLQEDKLLMIVAYSLRRSEADGLRKLNAVIEEAKSKGYRVIGLSASGEELKSQVSEKYDLDLEWFFSDETALKTIIRSNPGIVKLSEGTILQKLHWNDSEKLDL</sequence>
<dbReference type="GO" id="GO:0016020">
    <property type="term" value="C:membrane"/>
    <property type="evidence" value="ECO:0007669"/>
    <property type="project" value="UniProtKB-SubCell"/>
</dbReference>
<keyword evidence="4 5" id="KW-0472">Membrane</keyword>
<dbReference type="OrthoDB" id="648842at2"/>